<feature type="transmembrane region" description="Helical" evidence="1">
    <location>
        <begin position="239"/>
        <end position="257"/>
    </location>
</feature>
<keyword evidence="1" id="KW-1133">Transmembrane helix</keyword>
<dbReference type="EMBL" id="BAAAKK010000003">
    <property type="protein sequence ID" value="GAA1421047.1"/>
    <property type="molecule type" value="Genomic_DNA"/>
</dbReference>
<sequence>MLAIYCTLTIAISVGAWVVHVRFRRGLLVSPVSVTYLLLASIFGVRPLVLGAEQEWSLYGANVEYGTELAARIGLVATVALTLGLIVDRLRPPTHARTTVHRVAAGASPYPLGMLPAVAISAASSVLWFLAMAVIGGGFSFVRQLASGRSAEIASRLEGVPVLLSAIPVAGVIVLCVARMALEQQRPLAKLEQILFLGAVVLAALPPLALGNRRLLLPVALAAVIAVCRPTWNRIVPLRLLVPALAIGMIIAALPFVRSAGSRVESGNLVESLVLFFQENGLGQTVRGFFVSYDTEMFDYIALVAPRLGDSMEFGGGRGTLGELLLQPIPAALSPWPTWSNTILTELFGGGCATVACPVPSVVGVLYFDLGIIGVAIGMLLLGLYLRTLERRLETAQGAPLVIVLTIASFMPSLIRGNTISQLWIAFNVLIVALALRFVLRRLHPERDRERSGALEALPSLPAQPGLR</sequence>
<protein>
    <recommendedName>
        <fullName evidence="4">Oligosaccharide repeat unit polymerase</fullName>
    </recommendedName>
</protein>
<feature type="transmembrane region" description="Helical" evidence="1">
    <location>
        <begin position="421"/>
        <end position="440"/>
    </location>
</feature>
<feature type="transmembrane region" description="Helical" evidence="1">
    <location>
        <begin position="398"/>
        <end position="415"/>
    </location>
</feature>
<accession>A0ABN1YRT6</accession>
<evidence type="ECO:0000256" key="1">
    <source>
        <dbReference type="SAM" id="Phobius"/>
    </source>
</evidence>
<feature type="transmembrane region" description="Helical" evidence="1">
    <location>
        <begin position="365"/>
        <end position="386"/>
    </location>
</feature>
<name>A0ABN1YRT6_9MICO</name>
<dbReference type="Proteomes" id="UP001501266">
    <property type="component" value="Unassembled WGS sequence"/>
</dbReference>
<feature type="transmembrane region" description="Helical" evidence="1">
    <location>
        <begin position="194"/>
        <end position="209"/>
    </location>
</feature>
<evidence type="ECO:0008006" key="4">
    <source>
        <dbReference type="Google" id="ProtNLM"/>
    </source>
</evidence>
<keyword evidence="3" id="KW-1185">Reference proteome</keyword>
<reference evidence="2 3" key="1">
    <citation type="journal article" date="2019" name="Int. J. Syst. Evol. Microbiol.">
        <title>The Global Catalogue of Microorganisms (GCM) 10K type strain sequencing project: providing services to taxonomists for standard genome sequencing and annotation.</title>
        <authorList>
            <consortium name="The Broad Institute Genomics Platform"/>
            <consortium name="The Broad Institute Genome Sequencing Center for Infectious Disease"/>
            <person name="Wu L."/>
            <person name="Ma J."/>
        </authorList>
    </citation>
    <scope>NUCLEOTIDE SEQUENCE [LARGE SCALE GENOMIC DNA]</scope>
    <source>
        <strain evidence="2 3">JCM 12398</strain>
    </source>
</reference>
<feature type="transmembrane region" description="Helical" evidence="1">
    <location>
        <begin position="69"/>
        <end position="87"/>
    </location>
</feature>
<feature type="transmembrane region" description="Helical" evidence="1">
    <location>
        <begin position="27"/>
        <end position="49"/>
    </location>
</feature>
<keyword evidence="1" id="KW-0812">Transmembrane</keyword>
<gene>
    <name evidence="2" type="ORF">GCM10009640_11250</name>
</gene>
<evidence type="ECO:0000313" key="3">
    <source>
        <dbReference type="Proteomes" id="UP001501266"/>
    </source>
</evidence>
<organism evidence="2 3">
    <name type="scientific">Agrococcus citreus</name>
    <dbReference type="NCBI Taxonomy" id="84643"/>
    <lineage>
        <taxon>Bacteria</taxon>
        <taxon>Bacillati</taxon>
        <taxon>Actinomycetota</taxon>
        <taxon>Actinomycetes</taxon>
        <taxon>Micrococcales</taxon>
        <taxon>Microbacteriaceae</taxon>
        <taxon>Agrococcus</taxon>
    </lineage>
</organism>
<comment type="caution">
    <text evidence="2">The sequence shown here is derived from an EMBL/GenBank/DDBJ whole genome shotgun (WGS) entry which is preliminary data.</text>
</comment>
<keyword evidence="1" id="KW-0472">Membrane</keyword>
<feature type="transmembrane region" description="Helical" evidence="1">
    <location>
        <begin position="117"/>
        <end position="142"/>
    </location>
</feature>
<evidence type="ECO:0000313" key="2">
    <source>
        <dbReference type="EMBL" id="GAA1421047.1"/>
    </source>
</evidence>
<proteinExistence type="predicted"/>
<feature type="transmembrane region" description="Helical" evidence="1">
    <location>
        <begin position="162"/>
        <end position="182"/>
    </location>
</feature>